<dbReference type="Pfam" id="PF00474">
    <property type="entry name" value="SSF"/>
    <property type="match status" value="1"/>
</dbReference>
<feature type="transmembrane region" description="Helical" evidence="12">
    <location>
        <begin position="595"/>
        <end position="616"/>
    </location>
</feature>
<feature type="transmembrane region" description="Helical" evidence="12">
    <location>
        <begin position="45"/>
        <end position="65"/>
    </location>
</feature>
<dbReference type="PANTHER" id="PTHR48086">
    <property type="entry name" value="SODIUM/PROLINE SYMPORTER-RELATED"/>
    <property type="match status" value="1"/>
</dbReference>
<dbReference type="EMBL" id="VSSQ01000930">
    <property type="protein sequence ID" value="MPM03176.1"/>
    <property type="molecule type" value="Genomic_DNA"/>
</dbReference>
<feature type="transmembrane region" description="Helical" evidence="12">
    <location>
        <begin position="555"/>
        <end position="580"/>
    </location>
</feature>
<dbReference type="GO" id="GO:0006814">
    <property type="term" value="P:sodium ion transport"/>
    <property type="evidence" value="ECO:0007669"/>
    <property type="project" value="UniProtKB-KW"/>
</dbReference>
<dbReference type="PANTHER" id="PTHR48086:SF3">
    <property type="entry name" value="SODIUM_PROLINE SYMPORTER"/>
    <property type="match status" value="1"/>
</dbReference>
<evidence type="ECO:0000256" key="2">
    <source>
        <dbReference type="ARBA" id="ARBA00006434"/>
    </source>
</evidence>
<evidence type="ECO:0000313" key="13">
    <source>
        <dbReference type="EMBL" id="MPM03176.1"/>
    </source>
</evidence>
<evidence type="ECO:0000256" key="6">
    <source>
        <dbReference type="ARBA" id="ARBA00022847"/>
    </source>
</evidence>
<evidence type="ECO:0000256" key="1">
    <source>
        <dbReference type="ARBA" id="ARBA00004651"/>
    </source>
</evidence>
<keyword evidence="10 12" id="KW-0472">Membrane</keyword>
<protein>
    <submittedName>
        <fullName evidence="13">Sodium/proline symporter</fullName>
    </submittedName>
</protein>
<evidence type="ECO:0000256" key="5">
    <source>
        <dbReference type="ARBA" id="ARBA00022692"/>
    </source>
</evidence>
<keyword evidence="7 12" id="KW-1133">Transmembrane helix</keyword>
<keyword evidence="8" id="KW-0915">Sodium</keyword>
<evidence type="ECO:0000256" key="10">
    <source>
        <dbReference type="ARBA" id="ARBA00023136"/>
    </source>
</evidence>
<accession>A0A644WH18</accession>
<dbReference type="AlphaFoldDB" id="A0A644WH18"/>
<name>A0A644WH18_9ZZZZ</name>
<feature type="transmembrane region" description="Helical" evidence="12">
    <location>
        <begin position="456"/>
        <end position="474"/>
    </location>
</feature>
<gene>
    <name evidence="13" type="primary">putP_7</name>
    <name evidence="13" type="ORF">SDC9_49440</name>
</gene>
<dbReference type="InterPro" id="IPR050277">
    <property type="entry name" value="Sodium:Solute_Symporter"/>
</dbReference>
<feature type="transmembrane region" description="Helical" evidence="12">
    <location>
        <begin position="118"/>
        <end position="138"/>
    </location>
</feature>
<feature type="transmembrane region" description="Helical" evidence="12">
    <location>
        <begin position="193"/>
        <end position="214"/>
    </location>
</feature>
<sequence length="643" mass="71907">MNLSAIDWSIVLIFLALMIVLVLFSKNLVRSVTDFLATGRTGGRYIISMFHGTAALGAITVIGALEQNYSAGFNSRWWEMPTAVILVAISVTGWVVYRFRRTKALTMAQFFEMRYNRSFRIFAGFLAFFSGVFNMVIFPSVSARFFIYFCGIPEIGEVFGISLTFIAVTGAMVLIPLYFIFTGGHIAVMFTDFVQGVFVNIVFVVVVILLLLQVDWAHISEAVNAAPAGQSLINPFDADKVQDFNPWYFFIGMFGLIYTKLSWQGNSSFNIAAKSAHEARMADVLTNWRLVPQWGLFLVFVPVVAYTLFHHGDFNSVAASINSTLSGVGTVAEQSQLRVPMVLNHLLPIGLKGAFVAIMLAAAVTCHNTYMHSWGSIFIQDCIMPMRKKPFEPKQHLKYLKLSILGVGIAIFFLSILFQQPDKVFLFLNVSGAIFVGGSGAVIIGGLYWKRGTTSAAWAAMITGALTATVNIVLKSVIEDYPINGQWGWFMAMIAATLVYILVSLLSPKPRVDMDKLLHRGQYSDHAKEKSGNEVPAKGWKVLTWTKEFTRGDKIIYAVTIGWTLLWVLVFIAGTIYNFVVRPIENSTWMEFWKVYTYIFLGVSIVVTIWFTIGGIKNLREMISALRHNLRDHSDDGFVKKEE</sequence>
<keyword evidence="5 12" id="KW-0812">Transmembrane</keyword>
<dbReference type="Gene3D" id="1.20.1730.10">
    <property type="entry name" value="Sodium/glucose cotransporter"/>
    <property type="match status" value="1"/>
</dbReference>
<feature type="transmembrane region" description="Helical" evidence="12">
    <location>
        <begin position="77"/>
        <end position="97"/>
    </location>
</feature>
<keyword evidence="9" id="KW-0406">Ion transport</keyword>
<evidence type="ECO:0000256" key="8">
    <source>
        <dbReference type="ARBA" id="ARBA00023053"/>
    </source>
</evidence>
<feature type="transmembrane region" description="Helical" evidence="12">
    <location>
        <begin position="244"/>
        <end position="261"/>
    </location>
</feature>
<comment type="subcellular location">
    <subcellularLocation>
        <location evidence="1">Cell membrane</location>
        <topology evidence="1">Multi-pass membrane protein</topology>
    </subcellularLocation>
</comment>
<evidence type="ECO:0000256" key="3">
    <source>
        <dbReference type="ARBA" id="ARBA00022448"/>
    </source>
</evidence>
<feature type="transmembrane region" description="Helical" evidence="12">
    <location>
        <begin position="290"/>
        <end position="309"/>
    </location>
</feature>
<dbReference type="InterPro" id="IPR038377">
    <property type="entry name" value="Na/Glc_symporter_sf"/>
</dbReference>
<feature type="transmembrane region" description="Helical" evidence="12">
    <location>
        <begin position="354"/>
        <end position="379"/>
    </location>
</feature>
<evidence type="ECO:0000256" key="12">
    <source>
        <dbReference type="SAM" id="Phobius"/>
    </source>
</evidence>
<feature type="transmembrane region" description="Helical" evidence="12">
    <location>
        <begin position="6"/>
        <end position="24"/>
    </location>
</feature>
<evidence type="ECO:0000256" key="11">
    <source>
        <dbReference type="ARBA" id="ARBA00023201"/>
    </source>
</evidence>
<proteinExistence type="inferred from homology"/>
<evidence type="ECO:0000256" key="7">
    <source>
        <dbReference type="ARBA" id="ARBA00022989"/>
    </source>
</evidence>
<feature type="transmembrane region" description="Helical" evidence="12">
    <location>
        <begin position="158"/>
        <end position="181"/>
    </location>
</feature>
<evidence type="ECO:0000256" key="9">
    <source>
        <dbReference type="ARBA" id="ARBA00023065"/>
    </source>
</evidence>
<keyword evidence="4" id="KW-1003">Cell membrane</keyword>
<feature type="transmembrane region" description="Helical" evidence="12">
    <location>
        <begin position="486"/>
        <end position="506"/>
    </location>
</feature>
<keyword evidence="6" id="KW-0769">Symport</keyword>
<comment type="similarity">
    <text evidence="2">Belongs to the sodium:solute symporter (SSF) (TC 2.A.21) family.</text>
</comment>
<dbReference type="GO" id="GO:0005886">
    <property type="term" value="C:plasma membrane"/>
    <property type="evidence" value="ECO:0007669"/>
    <property type="project" value="UniProtKB-SubCell"/>
</dbReference>
<keyword evidence="3" id="KW-0813">Transport</keyword>
<dbReference type="InterPro" id="IPR001734">
    <property type="entry name" value="Na/solute_symporter"/>
</dbReference>
<dbReference type="PROSITE" id="PS50283">
    <property type="entry name" value="NA_SOLUT_SYMP_3"/>
    <property type="match status" value="1"/>
</dbReference>
<organism evidence="13">
    <name type="scientific">bioreactor metagenome</name>
    <dbReference type="NCBI Taxonomy" id="1076179"/>
    <lineage>
        <taxon>unclassified sequences</taxon>
        <taxon>metagenomes</taxon>
        <taxon>ecological metagenomes</taxon>
    </lineage>
</organism>
<dbReference type="GO" id="GO:0015293">
    <property type="term" value="F:symporter activity"/>
    <property type="evidence" value="ECO:0007669"/>
    <property type="project" value="UniProtKB-KW"/>
</dbReference>
<evidence type="ECO:0000256" key="4">
    <source>
        <dbReference type="ARBA" id="ARBA00022475"/>
    </source>
</evidence>
<reference evidence="13" key="1">
    <citation type="submission" date="2019-08" db="EMBL/GenBank/DDBJ databases">
        <authorList>
            <person name="Kucharzyk K."/>
            <person name="Murdoch R.W."/>
            <person name="Higgins S."/>
            <person name="Loffler F."/>
        </authorList>
    </citation>
    <scope>NUCLEOTIDE SEQUENCE</scope>
</reference>
<comment type="caution">
    <text evidence="13">The sequence shown here is derived from an EMBL/GenBank/DDBJ whole genome shotgun (WGS) entry which is preliminary data.</text>
</comment>
<feature type="transmembrane region" description="Helical" evidence="12">
    <location>
        <begin position="424"/>
        <end position="449"/>
    </location>
</feature>
<feature type="transmembrane region" description="Helical" evidence="12">
    <location>
        <begin position="399"/>
        <end position="418"/>
    </location>
</feature>
<keyword evidence="11" id="KW-0739">Sodium transport</keyword>